<evidence type="ECO:0000313" key="9">
    <source>
        <dbReference type="WBParaSite" id="SRDH1_36620.2"/>
    </source>
</evidence>
<protein>
    <recommendedName>
        <fullName evidence="4">Cilia- and flagella-associated protein 300</fullName>
    </recommendedName>
</protein>
<keyword evidence="8" id="KW-1185">Reference proteome</keyword>
<comment type="subcellular location">
    <subcellularLocation>
        <location evidence="2">Cytoplasm</location>
        <location evidence="2">Cytoskeleton</location>
        <location evidence="2">Cilium axoneme</location>
    </subcellularLocation>
</comment>
<comment type="function">
    <text evidence="1">Cilium- and flagellum-specific protein that plays a role in axonemal structure organization and motility. May play a role in outer and inner dynein arm assembly.</text>
</comment>
<name>A0AA85F6Z7_9TREM</name>
<dbReference type="PANTHER" id="PTHR31078">
    <property type="entry name" value="CILIA- AND FLAGELLA-ASSOCIATED PROTEIN 300"/>
    <property type="match status" value="1"/>
</dbReference>
<sequence>MEQANEGFLIIPGREYPFLSDKQVNEYFIKWSMKGRLNVATFTFDHMFVPYKSDSFFTGFFNSLSVQNALTIPYTKTIVKIKSVRCTLTNLDVFRKLSSVTHECGKIKTRLDDVFESILISDKLREIQIVTLFLPKKRGKSFFFACSNTFVLEVKYVSKKMRLSHTSIPYAKSIVI</sequence>
<organism evidence="8 9">
    <name type="scientific">Schistosoma rodhaini</name>
    <dbReference type="NCBI Taxonomy" id="6188"/>
    <lineage>
        <taxon>Eukaryota</taxon>
        <taxon>Metazoa</taxon>
        <taxon>Spiralia</taxon>
        <taxon>Lophotrochozoa</taxon>
        <taxon>Platyhelminthes</taxon>
        <taxon>Trematoda</taxon>
        <taxon>Digenea</taxon>
        <taxon>Strigeidida</taxon>
        <taxon>Schistosomatoidea</taxon>
        <taxon>Schistosomatidae</taxon>
        <taxon>Schistosoma</taxon>
    </lineage>
</organism>
<dbReference type="GO" id="GO:0005930">
    <property type="term" value="C:axoneme"/>
    <property type="evidence" value="ECO:0007669"/>
    <property type="project" value="UniProtKB-SubCell"/>
</dbReference>
<dbReference type="Proteomes" id="UP000050792">
    <property type="component" value="Unassembled WGS sequence"/>
</dbReference>
<dbReference type="AlphaFoldDB" id="A0AA85F6Z7"/>
<evidence type="ECO:0000256" key="2">
    <source>
        <dbReference type="ARBA" id="ARBA00004430"/>
    </source>
</evidence>
<evidence type="ECO:0000256" key="3">
    <source>
        <dbReference type="ARBA" id="ARBA00009205"/>
    </source>
</evidence>
<keyword evidence="7" id="KW-0966">Cell projection</keyword>
<dbReference type="WBParaSite" id="SRDH1_36620.2">
    <property type="protein sequence ID" value="SRDH1_36620.2"/>
    <property type="gene ID" value="SRDH1_36620"/>
</dbReference>
<keyword evidence="6" id="KW-0206">Cytoskeleton</keyword>
<accession>A0AA85F6Z7</accession>
<evidence type="ECO:0000256" key="7">
    <source>
        <dbReference type="ARBA" id="ARBA00023273"/>
    </source>
</evidence>
<dbReference type="PANTHER" id="PTHR31078:SF1">
    <property type="entry name" value="CILIA- AND FLAGELLA-ASSOCIATED PROTEIN 300"/>
    <property type="match status" value="1"/>
</dbReference>
<evidence type="ECO:0000256" key="5">
    <source>
        <dbReference type="ARBA" id="ARBA00022490"/>
    </source>
</evidence>
<dbReference type="Pfam" id="PF14926">
    <property type="entry name" value="CFAP300"/>
    <property type="match status" value="1"/>
</dbReference>
<evidence type="ECO:0000256" key="1">
    <source>
        <dbReference type="ARBA" id="ARBA00002404"/>
    </source>
</evidence>
<reference evidence="9" key="2">
    <citation type="submission" date="2023-11" db="UniProtKB">
        <authorList>
            <consortium name="WormBaseParasite"/>
        </authorList>
    </citation>
    <scope>IDENTIFICATION</scope>
</reference>
<evidence type="ECO:0000313" key="8">
    <source>
        <dbReference type="Proteomes" id="UP000050792"/>
    </source>
</evidence>
<comment type="similarity">
    <text evidence="3">Belongs to the CFAP300 family.</text>
</comment>
<evidence type="ECO:0000256" key="6">
    <source>
        <dbReference type="ARBA" id="ARBA00023212"/>
    </source>
</evidence>
<dbReference type="InterPro" id="IPR029416">
    <property type="entry name" value="CFAP300"/>
</dbReference>
<proteinExistence type="inferred from homology"/>
<keyword evidence="5" id="KW-0963">Cytoplasm</keyword>
<reference evidence="8" key="1">
    <citation type="submission" date="2022-06" db="EMBL/GenBank/DDBJ databases">
        <authorList>
            <person name="Berger JAMES D."/>
            <person name="Berger JAMES D."/>
        </authorList>
    </citation>
    <scope>NUCLEOTIDE SEQUENCE [LARGE SCALE GENOMIC DNA]</scope>
</reference>
<evidence type="ECO:0000256" key="4">
    <source>
        <dbReference type="ARBA" id="ARBA00022174"/>
    </source>
</evidence>